<organism evidence="3 5">
    <name type="scientific">Dracunculus medinensis</name>
    <name type="common">Guinea worm</name>
    <dbReference type="NCBI Taxonomy" id="318479"/>
    <lineage>
        <taxon>Eukaryota</taxon>
        <taxon>Metazoa</taxon>
        <taxon>Ecdysozoa</taxon>
        <taxon>Nematoda</taxon>
        <taxon>Chromadorea</taxon>
        <taxon>Rhabditida</taxon>
        <taxon>Spirurina</taxon>
        <taxon>Dracunculoidea</taxon>
        <taxon>Dracunculidae</taxon>
        <taxon>Dracunculus</taxon>
    </lineage>
</organism>
<dbReference type="Proteomes" id="UP000038040">
    <property type="component" value="Unplaced"/>
</dbReference>
<keyword evidence="4" id="KW-1185">Reference proteome</keyword>
<evidence type="ECO:0000313" key="2">
    <source>
        <dbReference type="EMBL" id="VDN52147.1"/>
    </source>
</evidence>
<protein>
    <submittedName>
        <fullName evidence="5">PRELI/MSF1 domain-containing protein</fullName>
    </submittedName>
</protein>
<dbReference type="OrthoDB" id="341300at2759"/>
<dbReference type="STRING" id="318479.A0A0N4UJY1"/>
<dbReference type="Proteomes" id="UP000274756">
    <property type="component" value="Unassembled WGS sequence"/>
</dbReference>
<dbReference type="PROSITE" id="PS50904">
    <property type="entry name" value="PRELI_MSF1"/>
    <property type="match status" value="1"/>
</dbReference>
<accession>A0A0N4UJY1</accession>
<evidence type="ECO:0000313" key="3">
    <source>
        <dbReference type="Proteomes" id="UP000038040"/>
    </source>
</evidence>
<dbReference type="PANTHER" id="PTHR11158">
    <property type="entry name" value="MSF1/PX19 RELATED"/>
    <property type="match status" value="1"/>
</dbReference>
<dbReference type="EMBL" id="UYYG01000046">
    <property type="protein sequence ID" value="VDN52147.1"/>
    <property type="molecule type" value="Genomic_DNA"/>
</dbReference>
<reference evidence="2 4" key="2">
    <citation type="submission" date="2018-11" db="EMBL/GenBank/DDBJ databases">
        <authorList>
            <consortium name="Pathogen Informatics"/>
        </authorList>
    </citation>
    <scope>NUCLEOTIDE SEQUENCE [LARGE SCALE GENOMIC DNA]</scope>
</reference>
<evidence type="ECO:0000313" key="4">
    <source>
        <dbReference type="Proteomes" id="UP000274756"/>
    </source>
</evidence>
<dbReference type="AlphaFoldDB" id="A0A0N4UJY1"/>
<dbReference type="WBParaSite" id="DME_0000799501-mRNA-1">
    <property type="protein sequence ID" value="DME_0000799501-mRNA-1"/>
    <property type="gene ID" value="DME_0000799501"/>
</dbReference>
<proteinExistence type="predicted"/>
<feature type="domain" description="PRELI/MSF1" evidence="1">
    <location>
        <begin position="1"/>
        <end position="175"/>
    </location>
</feature>
<dbReference type="GO" id="GO:0005758">
    <property type="term" value="C:mitochondrial intermembrane space"/>
    <property type="evidence" value="ECO:0007669"/>
    <property type="project" value="InterPro"/>
</dbReference>
<dbReference type="InterPro" id="IPR037365">
    <property type="entry name" value="Slowmo/Ups"/>
</dbReference>
<evidence type="ECO:0000259" key="1">
    <source>
        <dbReference type="PROSITE" id="PS50904"/>
    </source>
</evidence>
<gene>
    <name evidence="2" type="ORF">DME_LOCUS2120</name>
</gene>
<evidence type="ECO:0000313" key="5">
    <source>
        <dbReference type="WBParaSite" id="DME_0000799501-mRNA-1"/>
    </source>
</evidence>
<dbReference type="Pfam" id="PF04707">
    <property type="entry name" value="PRELI"/>
    <property type="match status" value="1"/>
</dbReference>
<sequence length="202" mass="23361">MRFWDSPSQDLPYSFEEVASIFWNRYPNSKAQHVISEDVLERKVIGDQIRTKKLIVKKGASFLKAAPRWLTKLNNIQVIVPTLEESIFDRKTRSLTTYTRNISWVSFFNIHEKCIYRPVIFDSQTSLQRSLYVSVLHGRISAIIERVVLMSFRKSVKKTVAGLLEKLEESIFKSLSSKNVSQKAAAIKDKLMSNKNISFEKV</sequence>
<dbReference type="InterPro" id="IPR006797">
    <property type="entry name" value="PRELI/MSF1_dom"/>
</dbReference>
<reference evidence="5" key="1">
    <citation type="submission" date="2017-02" db="UniProtKB">
        <authorList>
            <consortium name="WormBaseParasite"/>
        </authorList>
    </citation>
    <scope>IDENTIFICATION</scope>
</reference>
<name>A0A0N4UJY1_DRAME</name>